<protein>
    <submittedName>
        <fullName evidence="8">ABC-type antimicrobial peptide transport system permease subunit</fullName>
    </submittedName>
</protein>
<keyword evidence="9" id="KW-1185">Reference proteome</keyword>
<evidence type="ECO:0000313" key="9">
    <source>
        <dbReference type="Proteomes" id="UP001179181"/>
    </source>
</evidence>
<organism evidence="8 9">
    <name type="scientific">Dyadobacter arcticus</name>
    <dbReference type="NCBI Taxonomy" id="1078754"/>
    <lineage>
        <taxon>Bacteria</taxon>
        <taxon>Pseudomonadati</taxon>
        <taxon>Bacteroidota</taxon>
        <taxon>Cytophagia</taxon>
        <taxon>Cytophagales</taxon>
        <taxon>Spirosomataceae</taxon>
        <taxon>Dyadobacter</taxon>
    </lineage>
</organism>
<sequence length="127" mass="14197">MQKAARIATVLSVIIVLLGILGLVSLNVARRTREVGIRKVFGASGASVVMLFLKEFLIVMVFAIFVAFPLIILTMQKWLQNYAYRISINWITFAWIGLGLGLMVNILVLVQTYKAALMNPVESLKRE</sequence>
<keyword evidence="5 6" id="KW-0472">Membrane</keyword>
<evidence type="ECO:0000259" key="7">
    <source>
        <dbReference type="Pfam" id="PF02687"/>
    </source>
</evidence>
<feature type="domain" description="ABC3 transporter permease C-terminal" evidence="7">
    <location>
        <begin position="7"/>
        <end position="120"/>
    </location>
</feature>
<evidence type="ECO:0000256" key="2">
    <source>
        <dbReference type="ARBA" id="ARBA00022475"/>
    </source>
</evidence>
<evidence type="ECO:0000313" key="8">
    <source>
        <dbReference type="EMBL" id="NIJ51870.1"/>
    </source>
</evidence>
<reference evidence="8 9" key="1">
    <citation type="submission" date="2020-03" db="EMBL/GenBank/DDBJ databases">
        <title>Genomic Encyclopedia of Type Strains, Phase IV (KMG-IV): sequencing the most valuable type-strain genomes for metagenomic binning, comparative biology and taxonomic classification.</title>
        <authorList>
            <person name="Goeker M."/>
        </authorList>
    </citation>
    <scope>NUCLEOTIDE SEQUENCE [LARGE SCALE GENOMIC DNA]</scope>
    <source>
        <strain evidence="8 9">DSM 102865</strain>
    </source>
</reference>
<keyword evidence="3 6" id="KW-0812">Transmembrane</keyword>
<name>A0ABX0UJW9_9BACT</name>
<dbReference type="RefSeq" id="WP_167267801.1">
    <property type="nucleotide sequence ID" value="NZ_JAASQJ010000001.1"/>
</dbReference>
<feature type="transmembrane region" description="Helical" evidence="6">
    <location>
        <begin position="6"/>
        <end position="28"/>
    </location>
</feature>
<comment type="caution">
    <text evidence="8">The sequence shown here is derived from an EMBL/GenBank/DDBJ whole genome shotgun (WGS) entry which is preliminary data.</text>
</comment>
<dbReference type="Pfam" id="PF02687">
    <property type="entry name" value="FtsX"/>
    <property type="match status" value="1"/>
</dbReference>
<evidence type="ECO:0000256" key="4">
    <source>
        <dbReference type="ARBA" id="ARBA00022989"/>
    </source>
</evidence>
<comment type="subcellular location">
    <subcellularLocation>
        <location evidence="1">Cell membrane</location>
        <topology evidence="1">Multi-pass membrane protein</topology>
    </subcellularLocation>
</comment>
<dbReference type="PANTHER" id="PTHR30572:SF18">
    <property type="entry name" value="ABC-TYPE MACROLIDE FAMILY EXPORT SYSTEM PERMEASE COMPONENT 2"/>
    <property type="match status" value="1"/>
</dbReference>
<dbReference type="PANTHER" id="PTHR30572">
    <property type="entry name" value="MEMBRANE COMPONENT OF TRANSPORTER-RELATED"/>
    <property type="match status" value="1"/>
</dbReference>
<feature type="transmembrane region" description="Helical" evidence="6">
    <location>
        <begin position="40"/>
        <end position="68"/>
    </location>
</feature>
<accession>A0ABX0UJW9</accession>
<dbReference type="InterPro" id="IPR003838">
    <property type="entry name" value="ABC3_permease_C"/>
</dbReference>
<evidence type="ECO:0000256" key="1">
    <source>
        <dbReference type="ARBA" id="ARBA00004651"/>
    </source>
</evidence>
<dbReference type="EMBL" id="JAASQJ010000001">
    <property type="protein sequence ID" value="NIJ51870.1"/>
    <property type="molecule type" value="Genomic_DNA"/>
</dbReference>
<evidence type="ECO:0000256" key="6">
    <source>
        <dbReference type="SAM" id="Phobius"/>
    </source>
</evidence>
<dbReference type="InterPro" id="IPR050250">
    <property type="entry name" value="Macrolide_Exporter_MacB"/>
</dbReference>
<evidence type="ECO:0000256" key="3">
    <source>
        <dbReference type="ARBA" id="ARBA00022692"/>
    </source>
</evidence>
<keyword evidence="2" id="KW-1003">Cell membrane</keyword>
<dbReference type="Proteomes" id="UP001179181">
    <property type="component" value="Unassembled WGS sequence"/>
</dbReference>
<proteinExistence type="predicted"/>
<evidence type="ECO:0000256" key="5">
    <source>
        <dbReference type="ARBA" id="ARBA00023136"/>
    </source>
</evidence>
<gene>
    <name evidence="8" type="ORF">FHS68_001026</name>
</gene>
<feature type="transmembrane region" description="Helical" evidence="6">
    <location>
        <begin position="88"/>
        <end position="110"/>
    </location>
</feature>
<keyword evidence="4 6" id="KW-1133">Transmembrane helix</keyword>